<proteinExistence type="predicted"/>
<keyword evidence="3" id="KW-1185">Reference proteome</keyword>
<organism evidence="2 3">
    <name type="scientific">Plakobranchus ocellatus</name>
    <dbReference type="NCBI Taxonomy" id="259542"/>
    <lineage>
        <taxon>Eukaryota</taxon>
        <taxon>Metazoa</taxon>
        <taxon>Spiralia</taxon>
        <taxon>Lophotrochozoa</taxon>
        <taxon>Mollusca</taxon>
        <taxon>Gastropoda</taxon>
        <taxon>Heterobranchia</taxon>
        <taxon>Euthyneura</taxon>
        <taxon>Panpulmonata</taxon>
        <taxon>Sacoglossa</taxon>
        <taxon>Placobranchoidea</taxon>
        <taxon>Plakobranchidae</taxon>
        <taxon>Plakobranchus</taxon>
    </lineage>
</organism>
<dbReference type="AlphaFoldDB" id="A0AAV3YX88"/>
<evidence type="ECO:0000313" key="2">
    <source>
        <dbReference type="EMBL" id="GFN86842.1"/>
    </source>
</evidence>
<evidence type="ECO:0000313" key="3">
    <source>
        <dbReference type="Proteomes" id="UP000735302"/>
    </source>
</evidence>
<reference evidence="2 3" key="1">
    <citation type="journal article" date="2021" name="Elife">
        <title>Chloroplast acquisition without the gene transfer in kleptoplastic sea slugs, Plakobranchus ocellatus.</title>
        <authorList>
            <person name="Maeda T."/>
            <person name="Takahashi S."/>
            <person name="Yoshida T."/>
            <person name="Shimamura S."/>
            <person name="Takaki Y."/>
            <person name="Nagai Y."/>
            <person name="Toyoda A."/>
            <person name="Suzuki Y."/>
            <person name="Arimoto A."/>
            <person name="Ishii H."/>
            <person name="Satoh N."/>
            <person name="Nishiyama T."/>
            <person name="Hasebe M."/>
            <person name="Maruyama T."/>
            <person name="Minagawa J."/>
            <person name="Obokata J."/>
            <person name="Shigenobu S."/>
        </authorList>
    </citation>
    <scope>NUCLEOTIDE SEQUENCE [LARGE SCALE GENOMIC DNA]</scope>
</reference>
<feature type="region of interest" description="Disordered" evidence="1">
    <location>
        <begin position="17"/>
        <end position="37"/>
    </location>
</feature>
<sequence length="312" mass="35214">MPPSKLYNNTSSRDSFISIDTRQKTNSPQMSKPGASTGAHQIRTYFCLETSIVKEKKPKDEKVVIIHLSFIIIPRESCRSLGLSRDQLLFDSENKRFQETAEIQLCRTLGRSYAASSQTFFEKEIRTLKDFEMAIRFNPDIQSVFHKPSRVPITVQEDLDSALQTGVKRGNWEPTQFNSYGTLRLLGGNGRRCLQEKCLFFTQSYVEYLGQRLSKDLRKGPKAEAITQVSTPKNVSSLTSFLGQGRFYGWLKKIPAQMKPSYALCHLLAAITSTVTDNSAAPNPPRSAHGSLWHAENEAADTNCRLLAPHRY</sequence>
<dbReference type="InterPro" id="IPR043502">
    <property type="entry name" value="DNA/RNA_pol_sf"/>
</dbReference>
<dbReference type="EMBL" id="BLXT01001607">
    <property type="protein sequence ID" value="GFN86842.1"/>
    <property type="molecule type" value="Genomic_DNA"/>
</dbReference>
<dbReference type="SUPFAM" id="SSF56672">
    <property type="entry name" value="DNA/RNA polymerases"/>
    <property type="match status" value="1"/>
</dbReference>
<gene>
    <name evidence="2" type="ORF">PoB_001334800</name>
</gene>
<comment type="caution">
    <text evidence="2">The sequence shown here is derived from an EMBL/GenBank/DDBJ whole genome shotgun (WGS) entry which is preliminary data.</text>
</comment>
<protein>
    <submittedName>
        <fullName evidence="2">Transposon tf2-6 polyprotein</fullName>
    </submittedName>
</protein>
<dbReference type="Proteomes" id="UP000735302">
    <property type="component" value="Unassembled WGS sequence"/>
</dbReference>
<feature type="compositionally biased region" description="Polar residues" evidence="1">
    <location>
        <begin position="17"/>
        <end position="30"/>
    </location>
</feature>
<name>A0AAV3YX88_9GAST</name>
<accession>A0AAV3YX88</accession>
<evidence type="ECO:0000256" key="1">
    <source>
        <dbReference type="SAM" id="MobiDB-lite"/>
    </source>
</evidence>